<name>A0AAD8LM77_BABGI</name>
<protein>
    <submittedName>
        <fullName evidence="2">Uncharacterized protein</fullName>
    </submittedName>
</protein>
<proteinExistence type="predicted"/>
<sequence>MRSGTTIPLGALAVIAVLMESCSSLQVLRKHELSGSSAINNAQAFSTRLRADSNRRYSLVSCIGATLYDQRRALHDVFQLDENKSAALSGPLNPRYDLWELDNPNQCSVLLDVDIPMTQEAAQHEINPRSVLRLCKISSGVIVHLNPRDIRRSKNAFHLTRDAKELIHGLGDIAKSKEPPQIFVILPDDSIFGGYNALTEFKEHLSELLGKHPNVHIMAKGEERKVYKTIKKIDKDSSPKDIAKAITMDDQNKDIMSSALVQIKDACFAEHYRNVNKQLSQLYKGKNMPDFGSIVQASLLDAALAYYLRASHMRLDDAALNYLQYEYKRLSLSTNDAYLRILVMAEAEAKSKLRQELARDYNQDTDKLVDLVMADFNAEMEKALASPLVTCKPPEWLSDTVETMRDQLRDKLESIVTVHKGLPRNTVYSEQERALEESHAKSKKERGVNMVLSISAMLRERGYGNRQGYVNYQYGPLILTLGYANDRDIAENKPGTGILTPSFRIQPQLHVNVSL</sequence>
<dbReference type="EMBL" id="JAVEPI010000005">
    <property type="protein sequence ID" value="KAK1441696.1"/>
    <property type="molecule type" value="Genomic_DNA"/>
</dbReference>
<organism evidence="2 3">
    <name type="scientific">Babesia gibsoni</name>
    <dbReference type="NCBI Taxonomy" id="33632"/>
    <lineage>
        <taxon>Eukaryota</taxon>
        <taxon>Sar</taxon>
        <taxon>Alveolata</taxon>
        <taxon>Apicomplexa</taxon>
        <taxon>Aconoidasida</taxon>
        <taxon>Piroplasmida</taxon>
        <taxon>Babesiidae</taxon>
        <taxon>Babesia</taxon>
    </lineage>
</organism>
<feature type="chain" id="PRO_5042126754" evidence="1">
    <location>
        <begin position="25"/>
        <end position="515"/>
    </location>
</feature>
<keyword evidence="3" id="KW-1185">Reference proteome</keyword>
<evidence type="ECO:0000256" key="1">
    <source>
        <dbReference type="SAM" id="SignalP"/>
    </source>
</evidence>
<feature type="signal peptide" evidence="1">
    <location>
        <begin position="1"/>
        <end position="24"/>
    </location>
</feature>
<reference evidence="2" key="1">
    <citation type="submission" date="2023-08" db="EMBL/GenBank/DDBJ databases">
        <title>Draft sequence of the Babesia gibsoni genome.</title>
        <authorList>
            <person name="Yamagishi J.Y."/>
            <person name="Xuan X.X."/>
        </authorList>
    </citation>
    <scope>NUCLEOTIDE SEQUENCE</scope>
    <source>
        <strain evidence="2">Azabu</strain>
    </source>
</reference>
<evidence type="ECO:0000313" key="2">
    <source>
        <dbReference type="EMBL" id="KAK1441696.1"/>
    </source>
</evidence>
<accession>A0AAD8LM77</accession>
<dbReference type="AlphaFoldDB" id="A0AAD8LM77"/>
<evidence type="ECO:0000313" key="3">
    <source>
        <dbReference type="Proteomes" id="UP001230268"/>
    </source>
</evidence>
<gene>
    <name evidence="2" type="ORF">BgAZ_500280</name>
</gene>
<dbReference type="Proteomes" id="UP001230268">
    <property type="component" value="Unassembled WGS sequence"/>
</dbReference>
<keyword evidence="1" id="KW-0732">Signal</keyword>
<comment type="caution">
    <text evidence="2">The sequence shown here is derived from an EMBL/GenBank/DDBJ whole genome shotgun (WGS) entry which is preliminary data.</text>
</comment>